<dbReference type="EMBL" id="CP035807">
    <property type="protein sequence ID" value="QEN05560.1"/>
    <property type="molecule type" value="Genomic_DNA"/>
</dbReference>
<evidence type="ECO:0000313" key="6">
    <source>
        <dbReference type="EMBL" id="QEN05560.1"/>
    </source>
</evidence>
<dbReference type="InterPro" id="IPR003717">
    <property type="entry name" value="RecO"/>
</dbReference>
<dbReference type="InterPro" id="IPR037278">
    <property type="entry name" value="ARFGAP/RecO"/>
</dbReference>
<dbReference type="Pfam" id="PF02565">
    <property type="entry name" value="RecO_C"/>
    <property type="match status" value="1"/>
</dbReference>
<evidence type="ECO:0000256" key="2">
    <source>
        <dbReference type="ARBA" id="ARBA00023172"/>
    </source>
</evidence>
<dbReference type="AlphaFoldDB" id="A0A5C1QER0"/>
<dbReference type="Proteomes" id="UP000323824">
    <property type="component" value="Chromosome"/>
</dbReference>
<evidence type="ECO:0000256" key="1">
    <source>
        <dbReference type="ARBA" id="ARBA00022763"/>
    </source>
</evidence>
<dbReference type="NCBIfam" id="TIGR00613">
    <property type="entry name" value="reco"/>
    <property type="match status" value="1"/>
</dbReference>
<dbReference type="Gene3D" id="1.20.1440.120">
    <property type="entry name" value="Recombination protein O, C-terminal domain"/>
    <property type="match status" value="1"/>
</dbReference>
<evidence type="ECO:0000256" key="4">
    <source>
        <dbReference type="HAMAP-Rule" id="MF_00201"/>
    </source>
</evidence>
<keyword evidence="3 4" id="KW-0234">DNA repair</keyword>
<dbReference type="Pfam" id="PF11967">
    <property type="entry name" value="RecO_N"/>
    <property type="match status" value="1"/>
</dbReference>
<proteinExistence type="inferred from homology"/>
<reference evidence="6 7" key="2">
    <citation type="submission" date="2019-09" db="EMBL/GenBank/DDBJ databases">
        <title>Complete Genome Sequence and Methylome Analysis of free living Spirochaetas.</title>
        <authorList>
            <person name="Leshcheva N."/>
            <person name="Mikheeva N."/>
        </authorList>
    </citation>
    <scope>NUCLEOTIDE SEQUENCE [LARGE SCALE GENOMIC DNA]</scope>
    <source>
        <strain evidence="6 7">P</strain>
    </source>
</reference>
<dbReference type="InterPro" id="IPR042242">
    <property type="entry name" value="RecO_C"/>
</dbReference>
<dbReference type="GO" id="GO:0006302">
    <property type="term" value="P:double-strand break repair"/>
    <property type="evidence" value="ECO:0007669"/>
    <property type="project" value="TreeGrafter"/>
</dbReference>
<feature type="domain" description="DNA replication/recombination mediator RecO N-terminal" evidence="5">
    <location>
        <begin position="4"/>
        <end position="75"/>
    </location>
</feature>
<evidence type="ECO:0000259" key="5">
    <source>
        <dbReference type="Pfam" id="PF11967"/>
    </source>
</evidence>
<dbReference type="GO" id="GO:0043590">
    <property type="term" value="C:bacterial nucleoid"/>
    <property type="evidence" value="ECO:0007669"/>
    <property type="project" value="TreeGrafter"/>
</dbReference>
<dbReference type="InterPro" id="IPR022572">
    <property type="entry name" value="DNA_rep/recomb_RecO_N"/>
</dbReference>
<keyword evidence="1 4" id="KW-0227">DNA damage</keyword>
<comment type="similarity">
    <text evidence="4">Belongs to the RecO family.</text>
</comment>
<accession>A0A5C1QER0</accession>
<dbReference type="OrthoDB" id="368293at2"/>
<dbReference type="PANTHER" id="PTHR33991">
    <property type="entry name" value="DNA REPAIR PROTEIN RECO"/>
    <property type="match status" value="1"/>
</dbReference>
<dbReference type="GO" id="GO:0006310">
    <property type="term" value="P:DNA recombination"/>
    <property type="evidence" value="ECO:0007669"/>
    <property type="project" value="UniProtKB-UniRule"/>
</dbReference>
<name>A0A5C1QER0_9SPIO</name>
<evidence type="ECO:0000256" key="3">
    <source>
        <dbReference type="ARBA" id="ARBA00023204"/>
    </source>
</evidence>
<dbReference type="KEGG" id="sper:EW093_12825"/>
<dbReference type="SUPFAM" id="SSF57863">
    <property type="entry name" value="ArfGap/RecO-like zinc finger"/>
    <property type="match status" value="1"/>
</dbReference>
<dbReference type="HAMAP" id="MF_00201">
    <property type="entry name" value="RecO"/>
    <property type="match status" value="1"/>
</dbReference>
<reference evidence="6 7" key="1">
    <citation type="submission" date="2019-02" db="EMBL/GenBank/DDBJ databases">
        <authorList>
            <person name="Fomenkov A."/>
            <person name="Dubinina G."/>
            <person name="Grabovich M."/>
            <person name="Vincze T."/>
            <person name="Roberts R.J."/>
        </authorList>
    </citation>
    <scope>NUCLEOTIDE SEQUENCE [LARGE SCALE GENOMIC DNA]</scope>
    <source>
        <strain evidence="6 7">P</strain>
    </source>
</reference>
<dbReference type="RefSeq" id="WP_149568796.1">
    <property type="nucleotide sequence ID" value="NZ_CP035807.1"/>
</dbReference>
<dbReference type="PANTHER" id="PTHR33991:SF1">
    <property type="entry name" value="DNA REPAIR PROTEIN RECO"/>
    <property type="match status" value="1"/>
</dbReference>
<comment type="function">
    <text evidence="4">Involved in DNA repair and RecF pathway recombination.</text>
</comment>
<gene>
    <name evidence="4 6" type="primary">recO</name>
    <name evidence="6" type="ORF">EW093_12825</name>
</gene>
<protein>
    <recommendedName>
        <fullName evidence="4">DNA repair protein RecO</fullName>
    </recommendedName>
    <alternativeName>
        <fullName evidence="4">Recombination protein O</fullName>
    </alternativeName>
</protein>
<keyword evidence="7" id="KW-1185">Reference proteome</keyword>
<sequence>MERNIKIDCITLKKLQLGENNIGVSLLTSDNEVLFVMAFGAMKPKSKLFSGVNPFVEASWDLYYDPVKEYYRAKEVVVNNFNQEIQLSLESYYTASLFLEIILKSQGSDGVYPILKQCLYYLSKGENSKTVLIQFLLRVFLEQGLLPSFNSCSNCYTQIEKESLFYPGDYELHCCRCNSSRKALELNPGILRYCINTPTLDFNKALRIGLGQDSLELLKKYLLELIKNYTGGKLLTLNSSNGLI</sequence>
<keyword evidence="2 4" id="KW-0233">DNA recombination</keyword>
<evidence type="ECO:0000313" key="7">
    <source>
        <dbReference type="Proteomes" id="UP000323824"/>
    </source>
</evidence>
<organism evidence="6 7">
    <name type="scientific">Thiospirochaeta perfilievii</name>
    <dbReference type="NCBI Taxonomy" id="252967"/>
    <lineage>
        <taxon>Bacteria</taxon>
        <taxon>Pseudomonadati</taxon>
        <taxon>Spirochaetota</taxon>
        <taxon>Spirochaetia</taxon>
        <taxon>Spirochaetales</taxon>
        <taxon>Spirochaetaceae</taxon>
        <taxon>Thiospirochaeta</taxon>
    </lineage>
</organism>